<accession>A0ABZ0Q8B1</accession>
<dbReference type="EMBL" id="CP138203">
    <property type="protein sequence ID" value="WPC72683.1"/>
    <property type="molecule type" value="Genomic_DNA"/>
</dbReference>
<protein>
    <recommendedName>
        <fullName evidence="3">Lipoprotein</fullName>
    </recommendedName>
</protein>
<reference evidence="1 2" key="1">
    <citation type="submission" date="2023-11" db="EMBL/GenBank/DDBJ databases">
        <title>Plant-associative lifestyle of Vibrio porteresiae and its evolutionary dynamics.</title>
        <authorList>
            <person name="Rameshkumar N."/>
            <person name="Kirti K."/>
        </authorList>
    </citation>
    <scope>NUCLEOTIDE SEQUENCE [LARGE SCALE GENOMIC DNA]</scope>
    <source>
        <strain evidence="1 2">MSSRF30</strain>
    </source>
</reference>
<dbReference type="Proteomes" id="UP001304071">
    <property type="component" value="Chromosome 1"/>
</dbReference>
<evidence type="ECO:0000313" key="1">
    <source>
        <dbReference type="EMBL" id="WPC72683.1"/>
    </source>
</evidence>
<sequence length="465" mass="50035">MKFGHKLICTIIGCLSLIGCNGSSSSTDSTAQTGTFIDSAVSNIDYKTASHSGVTDTSGKFTYESGESITFSIGTITFPPVTATNIVTPLTIAQTTDVNDDTVINISRFLQTIDSDGDPSNGITIADELKAANSTNSGTIDFTADPASFATNIVVTNVITDAGATELVTRSNALTHLATSLEEEGADTSSISPSILGTWLAEGYVDEENYSFVVFMFLDNDNYFMAQLDVESGAAITSTNHSSDNDDSWSGFEFAKYSLDSSNELLKTEDSTLYDDNGRSGLTSLVTQEIIDTCSANPTEQCNEYDHVTVNFSSPNKMTFNVDEFEDGGLDSYYVEFKRQVNTSENPLIGSWLYTSADTENGVLLAFVFTDDNHYFHMEYNTDPEVNNSEEPAGLEVGTYTLSSWTTTTVNGKTQHSATLTPTVMIDLNGEYGLSDTGSESALITIIGDTMTLTVADGAPEFIRQ</sequence>
<evidence type="ECO:0008006" key="3">
    <source>
        <dbReference type="Google" id="ProtNLM"/>
    </source>
</evidence>
<name>A0ABZ0Q8B1_9VIBR</name>
<gene>
    <name evidence="1" type="ORF">R8Z52_11145</name>
</gene>
<proteinExistence type="predicted"/>
<evidence type="ECO:0000313" key="2">
    <source>
        <dbReference type="Proteomes" id="UP001304071"/>
    </source>
</evidence>
<organism evidence="1 2">
    <name type="scientific">Vibrio porteresiae DSM 19223</name>
    <dbReference type="NCBI Taxonomy" id="1123496"/>
    <lineage>
        <taxon>Bacteria</taxon>
        <taxon>Pseudomonadati</taxon>
        <taxon>Pseudomonadota</taxon>
        <taxon>Gammaproteobacteria</taxon>
        <taxon>Vibrionales</taxon>
        <taxon>Vibrionaceae</taxon>
        <taxon>Vibrio</taxon>
    </lineage>
</organism>
<dbReference type="PROSITE" id="PS51257">
    <property type="entry name" value="PROKAR_LIPOPROTEIN"/>
    <property type="match status" value="1"/>
</dbReference>
<keyword evidence="2" id="KW-1185">Reference proteome</keyword>
<dbReference type="RefSeq" id="WP_261892299.1">
    <property type="nucleotide sequence ID" value="NZ_AP024895.1"/>
</dbReference>